<organism evidence="8 9">
    <name type="scientific">Amycolatopsis dongchuanensis</name>
    <dbReference type="NCBI Taxonomy" id="1070866"/>
    <lineage>
        <taxon>Bacteria</taxon>
        <taxon>Bacillati</taxon>
        <taxon>Actinomycetota</taxon>
        <taxon>Actinomycetes</taxon>
        <taxon>Pseudonocardiales</taxon>
        <taxon>Pseudonocardiaceae</taxon>
        <taxon>Amycolatopsis</taxon>
    </lineage>
</organism>
<evidence type="ECO:0000256" key="3">
    <source>
        <dbReference type="ARBA" id="ARBA00022692"/>
    </source>
</evidence>
<dbReference type="EMBL" id="BAABIB010000106">
    <property type="protein sequence ID" value="GAA5173156.1"/>
    <property type="molecule type" value="Genomic_DNA"/>
</dbReference>
<feature type="transmembrane region" description="Helical" evidence="6">
    <location>
        <begin position="215"/>
        <end position="231"/>
    </location>
</feature>
<evidence type="ECO:0000256" key="1">
    <source>
        <dbReference type="ARBA" id="ARBA00004651"/>
    </source>
</evidence>
<feature type="transmembrane region" description="Helical" evidence="6">
    <location>
        <begin position="375"/>
        <end position="400"/>
    </location>
</feature>
<dbReference type="Gene3D" id="1.20.1250.20">
    <property type="entry name" value="MFS general substrate transporter like domains"/>
    <property type="match status" value="2"/>
</dbReference>
<dbReference type="InterPro" id="IPR036259">
    <property type="entry name" value="MFS_trans_sf"/>
</dbReference>
<protein>
    <submittedName>
        <fullName evidence="8">MFS transporter</fullName>
    </submittedName>
</protein>
<keyword evidence="3 6" id="KW-0812">Transmembrane</keyword>
<dbReference type="PANTHER" id="PTHR42718">
    <property type="entry name" value="MAJOR FACILITATOR SUPERFAMILY MULTIDRUG TRANSPORTER MFSC"/>
    <property type="match status" value="1"/>
</dbReference>
<feature type="transmembrane region" description="Helical" evidence="6">
    <location>
        <begin position="406"/>
        <end position="423"/>
    </location>
</feature>
<comment type="caution">
    <text evidence="8">The sequence shown here is derived from an EMBL/GenBank/DDBJ whole genome shotgun (WGS) entry which is preliminary data.</text>
</comment>
<feature type="transmembrane region" description="Helical" evidence="6">
    <location>
        <begin position="102"/>
        <end position="122"/>
    </location>
</feature>
<feature type="transmembrane region" description="Helical" evidence="6">
    <location>
        <begin position="280"/>
        <end position="303"/>
    </location>
</feature>
<evidence type="ECO:0000256" key="2">
    <source>
        <dbReference type="ARBA" id="ARBA00022448"/>
    </source>
</evidence>
<feature type="transmembrane region" description="Helical" evidence="6">
    <location>
        <begin position="191"/>
        <end position="209"/>
    </location>
</feature>
<keyword evidence="5 6" id="KW-0472">Membrane</keyword>
<reference evidence="9" key="1">
    <citation type="journal article" date="2019" name="Int. J. Syst. Evol. Microbiol.">
        <title>The Global Catalogue of Microorganisms (GCM) 10K type strain sequencing project: providing services to taxonomists for standard genome sequencing and annotation.</title>
        <authorList>
            <consortium name="The Broad Institute Genomics Platform"/>
            <consortium name="The Broad Institute Genome Sequencing Center for Infectious Disease"/>
            <person name="Wu L."/>
            <person name="Ma J."/>
        </authorList>
    </citation>
    <scope>NUCLEOTIDE SEQUENCE [LARGE SCALE GENOMIC DNA]</scope>
    <source>
        <strain evidence="9">JCM 18054</strain>
    </source>
</reference>
<keyword evidence="2" id="KW-0813">Transport</keyword>
<dbReference type="InterPro" id="IPR020846">
    <property type="entry name" value="MFS_dom"/>
</dbReference>
<keyword evidence="9" id="KW-1185">Reference proteome</keyword>
<dbReference type="SUPFAM" id="SSF103473">
    <property type="entry name" value="MFS general substrate transporter"/>
    <property type="match status" value="1"/>
</dbReference>
<evidence type="ECO:0000313" key="8">
    <source>
        <dbReference type="EMBL" id="GAA5173156.1"/>
    </source>
</evidence>
<feature type="transmembrane region" description="Helical" evidence="6">
    <location>
        <begin position="76"/>
        <end position="96"/>
    </location>
</feature>
<accession>A0ABP9R9R9</accession>
<name>A0ABP9R9R9_9PSEU</name>
<evidence type="ECO:0000256" key="4">
    <source>
        <dbReference type="ARBA" id="ARBA00022989"/>
    </source>
</evidence>
<feature type="transmembrane region" description="Helical" evidence="6">
    <location>
        <begin position="159"/>
        <end position="179"/>
    </location>
</feature>
<dbReference type="InterPro" id="IPR011701">
    <property type="entry name" value="MFS"/>
</dbReference>
<feature type="domain" description="Major facilitator superfamily (MFS) profile" evidence="7">
    <location>
        <begin position="6"/>
        <end position="427"/>
    </location>
</feature>
<dbReference type="CDD" id="cd17321">
    <property type="entry name" value="MFS_MMR_MDR_like"/>
    <property type="match status" value="1"/>
</dbReference>
<feature type="transmembrane region" description="Helical" evidence="6">
    <location>
        <begin position="344"/>
        <end position="368"/>
    </location>
</feature>
<evidence type="ECO:0000259" key="7">
    <source>
        <dbReference type="PROSITE" id="PS50850"/>
    </source>
</evidence>
<dbReference type="RefSeq" id="WP_346055391.1">
    <property type="nucleotide sequence ID" value="NZ_BAABIB010000106.1"/>
</dbReference>
<dbReference type="PROSITE" id="PS50850">
    <property type="entry name" value="MFS"/>
    <property type="match status" value="1"/>
</dbReference>
<evidence type="ECO:0000256" key="6">
    <source>
        <dbReference type="SAM" id="Phobius"/>
    </source>
</evidence>
<sequence>MNKRWALLSLCLGLFLAQTDTTAVNLALPAISAGLHGSLVHLQEVVDAYNVAFAALLLTGGALGDRFGRRRLFRTGTAVFVAGSVLCALAPTMPLLVAARAVQGAGAALAIPQSLALLAVTFPGRRERHRAMGAWSTVTGVALASGPVLGGFLVEHAGWPAIFWLNLPIGLAALALSLAVPESADRHPRGLDLPGQLLAVVFLGVLTFAVVHTDLAAGAAGVLAAVAFLLVERRKQAMLPLHLLRRGPLPAASSVAFCMTFAMYGFLLLAGLYLQHDRGAGALLAGLELLPMPLLVVVGSPLTARLVTRFGPRPAMIGGMALIGLGLGAFALAGPGIPLPWLELVFAVLGAGLALNAGPVVGVAVAAVPPDRAGLAAGVVNLARLSGAAFGVAVLGAVLAAAGLRMALAAGALVGVAGAVLAWRGVQSPPRKAAEVATAGFDELAPSNSTENATSSR</sequence>
<evidence type="ECO:0000313" key="9">
    <source>
        <dbReference type="Proteomes" id="UP001500192"/>
    </source>
</evidence>
<feature type="transmembrane region" description="Helical" evidence="6">
    <location>
        <begin position="315"/>
        <end position="338"/>
    </location>
</feature>
<feature type="transmembrane region" description="Helical" evidence="6">
    <location>
        <begin position="134"/>
        <end position="153"/>
    </location>
</feature>
<keyword evidence="4 6" id="KW-1133">Transmembrane helix</keyword>
<feature type="transmembrane region" description="Helical" evidence="6">
    <location>
        <begin position="45"/>
        <end position="64"/>
    </location>
</feature>
<evidence type="ECO:0000256" key="5">
    <source>
        <dbReference type="ARBA" id="ARBA00023136"/>
    </source>
</evidence>
<gene>
    <name evidence="8" type="ORF">GCM10023214_55610</name>
</gene>
<dbReference type="Pfam" id="PF07690">
    <property type="entry name" value="MFS_1"/>
    <property type="match status" value="1"/>
</dbReference>
<dbReference type="Proteomes" id="UP001500192">
    <property type="component" value="Unassembled WGS sequence"/>
</dbReference>
<dbReference type="PANTHER" id="PTHR42718:SF9">
    <property type="entry name" value="MAJOR FACILITATOR SUPERFAMILY MULTIDRUG TRANSPORTER MFSC"/>
    <property type="match status" value="1"/>
</dbReference>
<comment type="subcellular location">
    <subcellularLocation>
        <location evidence="1">Cell membrane</location>
        <topology evidence="1">Multi-pass membrane protein</topology>
    </subcellularLocation>
</comment>
<feature type="transmembrane region" description="Helical" evidence="6">
    <location>
        <begin position="251"/>
        <end position="274"/>
    </location>
</feature>
<proteinExistence type="predicted"/>